<evidence type="ECO:0000256" key="1">
    <source>
        <dbReference type="SAM" id="MobiDB-lite"/>
    </source>
</evidence>
<dbReference type="Proteomes" id="UP000309872">
    <property type="component" value="Unassembled WGS sequence"/>
</dbReference>
<comment type="caution">
    <text evidence="2">The sequence shown here is derived from an EMBL/GenBank/DDBJ whole genome shotgun (WGS) entry which is preliminary data.</text>
</comment>
<keyword evidence="3" id="KW-1185">Reference proteome</keyword>
<protein>
    <submittedName>
        <fullName evidence="2">Uncharacterized protein</fullName>
    </submittedName>
</protein>
<feature type="compositionally biased region" description="Polar residues" evidence="1">
    <location>
        <begin position="253"/>
        <end position="274"/>
    </location>
</feature>
<dbReference type="AlphaFoldDB" id="A0A4U0H2M1"/>
<name>A0A4U0H2M1_9SPHI</name>
<dbReference type="OrthoDB" id="1265549at2"/>
<dbReference type="EMBL" id="SUKA01000003">
    <property type="protein sequence ID" value="TJY65726.1"/>
    <property type="molecule type" value="Genomic_DNA"/>
</dbReference>
<proteinExistence type="predicted"/>
<accession>A0A4U0H2M1</accession>
<organism evidence="2 3">
    <name type="scientific">Sphingobacterium alkalisoli</name>
    <dbReference type="NCBI Taxonomy" id="1874115"/>
    <lineage>
        <taxon>Bacteria</taxon>
        <taxon>Pseudomonadati</taxon>
        <taxon>Bacteroidota</taxon>
        <taxon>Sphingobacteriia</taxon>
        <taxon>Sphingobacteriales</taxon>
        <taxon>Sphingobacteriaceae</taxon>
        <taxon>Sphingobacterium</taxon>
    </lineage>
</organism>
<sequence>MKNILLILCCLAHLGVLRPTLAQHRPEIYLGGGAISGPKETYFVTGKGGNIGSYFPFMSNRFISLGIDLGAGFFSSKNRTSKSIAPYLLSGVGSPTVGVDSSLMPSQHVLRFGAGPRADFHVGEKLQLSAAVDGGINILRQDPIAFDQYVGTEDRMIKKRIYSRDKVDSKSFHVMPRIRLSYPLGNNLKVWAEGNYSLSKYNYNEQRLQTVDVNGNPIQELGQFVEAGYAPNNGSESWKSFGAQMGLALQLGKQKTNSSMKTPKSQERIAQTSLPRKEESPKQEERRSVQPISPKNNSQFQSDKELKAFTWRLVGGVLPTAQYSIDVVQVDARQGARKSYQALSSKTALSVQELTKGLGLEPGQYRWQVTELTKGLVSTPQFFAISNCDIQFTIQDEEISCMGYVGENRKYKICFSSVYNSASGDLTYVQPGTGLTVFDQSYNSLNYTLVAPQPILVTQVGTSSSTVQYCFEVEVPSSVTAIGIGLQGDDLDPGPIFCQPGVSTLIDSLPECICEDCKDMTFNFDDMQINPVQTAPYAFSFQGSLQVSQPIYAIELQVLSYQYTANPEPCSGGITSLEEAGMLLRNGSSINGSTNLNFYTAAGNSNSNPNASKVVKYLSSSALTGNIPIDLIVGLPGPAAGFDADCCKMNYEVCFKIVVYYDQANCKSCVFTKCFQFTN</sequence>
<feature type="compositionally biased region" description="Polar residues" evidence="1">
    <location>
        <begin position="290"/>
        <end position="301"/>
    </location>
</feature>
<gene>
    <name evidence="2" type="ORF">FAZ19_11420</name>
</gene>
<dbReference type="RefSeq" id="WP_136820855.1">
    <property type="nucleotide sequence ID" value="NZ_BMJX01000003.1"/>
</dbReference>
<feature type="compositionally biased region" description="Basic and acidic residues" evidence="1">
    <location>
        <begin position="275"/>
        <end position="288"/>
    </location>
</feature>
<evidence type="ECO:0000313" key="3">
    <source>
        <dbReference type="Proteomes" id="UP000309872"/>
    </source>
</evidence>
<evidence type="ECO:0000313" key="2">
    <source>
        <dbReference type="EMBL" id="TJY65726.1"/>
    </source>
</evidence>
<feature type="region of interest" description="Disordered" evidence="1">
    <location>
        <begin position="253"/>
        <end position="301"/>
    </location>
</feature>
<reference evidence="2 3" key="1">
    <citation type="submission" date="2019-04" db="EMBL/GenBank/DDBJ databases">
        <title>Sphingobacterium olei sp. nov., isolated from oil-contaminated soil.</title>
        <authorList>
            <person name="Liu B."/>
        </authorList>
    </citation>
    <scope>NUCLEOTIDE SEQUENCE [LARGE SCALE GENOMIC DNA]</scope>
    <source>
        <strain evidence="2 3">Y3L14</strain>
    </source>
</reference>